<dbReference type="SUPFAM" id="SSF52218">
    <property type="entry name" value="Flavoproteins"/>
    <property type="match status" value="1"/>
</dbReference>
<keyword evidence="3" id="KW-1185">Reference proteome</keyword>
<dbReference type="GO" id="GO:0010181">
    <property type="term" value="F:FMN binding"/>
    <property type="evidence" value="ECO:0007669"/>
    <property type="project" value="TreeGrafter"/>
</dbReference>
<proteinExistence type="predicted"/>
<evidence type="ECO:0000259" key="1">
    <source>
        <dbReference type="Pfam" id="PF03358"/>
    </source>
</evidence>
<dbReference type="GO" id="GO:0016491">
    <property type="term" value="F:oxidoreductase activity"/>
    <property type="evidence" value="ECO:0007669"/>
    <property type="project" value="InterPro"/>
</dbReference>
<dbReference type="InterPro" id="IPR005025">
    <property type="entry name" value="FMN_Rdtase-like_dom"/>
</dbReference>
<dbReference type="Proteomes" id="UP000192907">
    <property type="component" value="Unassembled WGS sequence"/>
</dbReference>
<dbReference type="STRING" id="1513793.SAMN06296036_13346"/>
<dbReference type="GO" id="GO:0005829">
    <property type="term" value="C:cytosol"/>
    <property type="evidence" value="ECO:0007669"/>
    <property type="project" value="TreeGrafter"/>
</dbReference>
<reference evidence="3" key="1">
    <citation type="submission" date="2017-04" db="EMBL/GenBank/DDBJ databases">
        <authorList>
            <person name="Varghese N."/>
            <person name="Submissions S."/>
        </authorList>
    </citation>
    <scope>NUCLEOTIDE SEQUENCE [LARGE SCALE GENOMIC DNA]</scope>
    <source>
        <strain evidence="3">RKEM611</strain>
    </source>
</reference>
<evidence type="ECO:0000313" key="2">
    <source>
        <dbReference type="EMBL" id="SMF79253.1"/>
    </source>
</evidence>
<gene>
    <name evidence="2" type="ORF">SAMN06296036_13346</name>
</gene>
<dbReference type="Gene3D" id="3.40.50.360">
    <property type="match status" value="1"/>
</dbReference>
<dbReference type="EMBL" id="FWZT01000033">
    <property type="protein sequence ID" value="SMF79253.1"/>
    <property type="molecule type" value="Genomic_DNA"/>
</dbReference>
<dbReference type="Pfam" id="PF03358">
    <property type="entry name" value="FMN_red"/>
    <property type="match status" value="1"/>
</dbReference>
<name>A0A1Y6CW80_9BACT</name>
<dbReference type="AlphaFoldDB" id="A0A1Y6CW80"/>
<feature type="domain" description="NADPH-dependent FMN reductase-like" evidence="1">
    <location>
        <begin position="20"/>
        <end position="167"/>
    </location>
</feature>
<dbReference type="InterPro" id="IPR029039">
    <property type="entry name" value="Flavoprotein-like_sf"/>
</dbReference>
<accession>A0A1Y6CW80</accession>
<dbReference type="PANTHER" id="PTHR30543:SF31">
    <property type="entry name" value="NADPH-DEPENDENT AZOREDUCTASE AZR"/>
    <property type="match status" value="1"/>
</dbReference>
<sequence length="220" mass="24695">MQKTVSDRIPSILVKERFLKITIVSGSHRTPSQSSRIGGYIEQQLKDMDPSLKTFHFNLGGNPLPLWDESVWSGGETWKKSWSPIALELQESDAFVFVVPEWGGMVPPGFKNFMLLCSNKELGHKPALLVSVSGSRNGAYPIAELRMTASKNNRVVFIPDHVIVRSAEHVLTDKVAESEEDQYLRSRLQYSLKILNQYGLSLRAVRESGVVDFESFPNGM</sequence>
<dbReference type="InterPro" id="IPR050712">
    <property type="entry name" value="NAD(P)H-dep_reductase"/>
</dbReference>
<dbReference type="PANTHER" id="PTHR30543">
    <property type="entry name" value="CHROMATE REDUCTASE"/>
    <property type="match status" value="1"/>
</dbReference>
<organism evidence="2 3">
    <name type="scientific">Pseudobacteriovorax antillogorgiicola</name>
    <dbReference type="NCBI Taxonomy" id="1513793"/>
    <lineage>
        <taxon>Bacteria</taxon>
        <taxon>Pseudomonadati</taxon>
        <taxon>Bdellovibrionota</taxon>
        <taxon>Oligoflexia</taxon>
        <taxon>Oligoflexales</taxon>
        <taxon>Pseudobacteriovoracaceae</taxon>
        <taxon>Pseudobacteriovorax</taxon>
    </lineage>
</organism>
<protein>
    <submittedName>
        <fullName evidence="2">NADPH-dependent FMN reductase</fullName>
    </submittedName>
</protein>
<evidence type="ECO:0000313" key="3">
    <source>
        <dbReference type="Proteomes" id="UP000192907"/>
    </source>
</evidence>